<organism evidence="10 11">
    <name type="scientific">Diploptera punctata</name>
    <name type="common">Pacific beetle cockroach</name>
    <dbReference type="NCBI Taxonomy" id="6984"/>
    <lineage>
        <taxon>Eukaryota</taxon>
        <taxon>Metazoa</taxon>
        <taxon>Ecdysozoa</taxon>
        <taxon>Arthropoda</taxon>
        <taxon>Hexapoda</taxon>
        <taxon>Insecta</taxon>
        <taxon>Pterygota</taxon>
        <taxon>Neoptera</taxon>
        <taxon>Polyneoptera</taxon>
        <taxon>Dictyoptera</taxon>
        <taxon>Blattodea</taxon>
        <taxon>Blaberoidea</taxon>
        <taxon>Blaberidae</taxon>
        <taxon>Diplopterinae</taxon>
        <taxon>Diploptera</taxon>
    </lineage>
</organism>
<comment type="subcellular location">
    <subcellularLocation>
        <location evidence="1">Membrane</location>
        <topology evidence="1">Multi-pass membrane protein</topology>
    </subcellularLocation>
</comment>
<dbReference type="InterPro" id="IPR044880">
    <property type="entry name" value="NCX_ion-bd_dom_sf"/>
</dbReference>
<name>A0AAD8AFS5_DIPPU</name>
<keyword evidence="4" id="KW-0109">Calcium transport</keyword>
<evidence type="ECO:0000256" key="5">
    <source>
        <dbReference type="ARBA" id="ARBA00022692"/>
    </source>
</evidence>
<dbReference type="PANTHER" id="PTHR12266">
    <property type="entry name" value="NA+/CA2+ K+ INDEPENDENT EXCHANGER"/>
    <property type="match status" value="1"/>
</dbReference>
<keyword evidence="5 8" id="KW-0812">Transmembrane</keyword>
<feature type="transmembrane region" description="Helical" evidence="8">
    <location>
        <begin position="420"/>
        <end position="440"/>
    </location>
</feature>
<feature type="transmembrane region" description="Helical" evidence="8">
    <location>
        <begin position="563"/>
        <end position="581"/>
    </location>
</feature>
<feature type="domain" description="Sodium/calcium exchanger membrane region" evidence="9">
    <location>
        <begin position="425"/>
        <end position="578"/>
    </location>
</feature>
<keyword evidence="4" id="KW-0106">Calcium</keyword>
<feature type="transmembrane region" description="Helical" evidence="8">
    <location>
        <begin position="151"/>
        <end position="170"/>
    </location>
</feature>
<evidence type="ECO:0000256" key="7">
    <source>
        <dbReference type="ARBA" id="ARBA00023136"/>
    </source>
</evidence>
<evidence type="ECO:0000313" key="11">
    <source>
        <dbReference type="Proteomes" id="UP001233999"/>
    </source>
</evidence>
<feature type="transmembrane region" description="Helical" evidence="8">
    <location>
        <begin position="530"/>
        <end position="551"/>
    </location>
</feature>
<dbReference type="PANTHER" id="PTHR12266:SF0">
    <property type="entry name" value="MITOCHONDRIAL SODIUM_CALCIUM EXCHANGER PROTEIN"/>
    <property type="match status" value="1"/>
</dbReference>
<evidence type="ECO:0000256" key="1">
    <source>
        <dbReference type="ARBA" id="ARBA00004141"/>
    </source>
</evidence>
<evidence type="ECO:0000256" key="6">
    <source>
        <dbReference type="ARBA" id="ARBA00022989"/>
    </source>
</evidence>
<dbReference type="AlphaFoldDB" id="A0AAD8AFS5"/>
<feature type="transmembrane region" description="Helical" evidence="8">
    <location>
        <begin position="16"/>
        <end position="36"/>
    </location>
</feature>
<keyword evidence="7 8" id="KW-0472">Membrane</keyword>
<dbReference type="EMBL" id="JASPKZ010001606">
    <property type="protein sequence ID" value="KAJ9597482.1"/>
    <property type="molecule type" value="Genomic_DNA"/>
</dbReference>
<evidence type="ECO:0000313" key="10">
    <source>
        <dbReference type="EMBL" id="KAJ9597482.1"/>
    </source>
</evidence>
<proteinExistence type="predicted"/>
<keyword evidence="4" id="KW-0406">Ion transport</keyword>
<dbReference type="GO" id="GO:0016020">
    <property type="term" value="C:membrane"/>
    <property type="evidence" value="ECO:0007669"/>
    <property type="project" value="UniProtKB-SubCell"/>
</dbReference>
<feature type="transmembrane region" description="Helical" evidence="8">
    <location>
        <begin position="90"/>
        <end position="110"/>
    </location>
</feature>
<sequence length="616" mass="67729">MIKYSQLIFCYFNTTTLQYVGPVLLLLWLVCLFIILGTTSEEFFCPSLAVLASLLKLSENVAGVTVLALGNGAPDIFSSIQGVYEEETELVFSEIMGGGLFVSIVVVGTLCIKSPFRLQGGLFVRDCTCYIIAVFWSYFCLKNNIVKLWQASIFLILYILYIALVVLSEIMQQGKKSVRTTLRKEVGEALQEIPQVQSNQNMIDKGEIEGFPSKNFFKAIQNVAVQRENRKGKTNNLVKQLDNLQLKSELGKSTDKINTLRSILSNAGLKEKSSDEKRRIIGSSIRELIFEDEEEEVPGEEVERVGLIKEFLHAINPIDKEDWKEMGFFSKVITSLKAPFYTVLKLLIPVVDYTIIKNGWCKLLYIVNCIVVPLYAVIATDITLIEIMPGVPCVFIAGLISLSLSVSVALTSIQSRPPAYHSAFALMGFGSSVVTVYVVVKEVVGVLNAFGLIFSVSDATLGITLMALGNSVGDLVTTLSLAAVGLPRMAFAGCYGGPLLNVLLGLGLALTLKALINGISGKNYLVKVELGMFAGNVIMYLVAGLLTSLLMLPAMGFEARRSFGCYLILIYFLFTLNIFLVEFDVIHPLSIFYHQKGIYPNGTIANITRTVNTTVI</sequence>
<dbReference type="InterPro" id="IPR004837">
    <property type="entry name" value="NaCa_Exmemb"/>
</dbReference>
<gene>
    <name evidence="10" type="ORF">L9F63_011667</name>
</gene>
<keyword evidence="6 8" id="KW-1133">Transmembrane helix</keyword>
<evidence type="ECO:0000256" key="2">
    <source>
        <dbReference type="ARBA" id="ARBA00022448"/>
    </source>
</evidence>
<dbReference type="Gene3D" id="1.20.1420.30">
    <property type="entry name" value="NCX, central ion-binding region"/>
    <property type="match status" value="2"/>
</dbReference>
<reference evidence="10" key="1">
    <citation type="journal article" date="2023" name="IScience">
        <title>Live-bearing cockroach genome reveals convergent evolutionary mechanisms linked to viviparity in insects and beyond.</title>
        <authorList>
            <person name="Fouks B."/>
            <person name="Harrison M.C."/>
            <person name="Mikhailova A.A."/>
            <person name="Marchal E."/>
            <person name="English S."/>
            <person name="Carruthers M."/>
            <person name="Jennings E.C."/>
            <person name="Chiamaka E.L."/>
            <person name="Frigard R.A."/>
            <person name="Pippel M."/>
            <person name="Attardo G.M."/>
            <person name="Benoit J.B."/>
            <person name="Bornberg-Bauer E."/>
            <person name="Tobe S.S."/>
        </authorList>
    </citation>
    <scope>NUCLEOTIDE SEQUENCE</scope>
    <source>
        <strain evidence="10">Stay&amp;Tobe</strain>
    </source>
</reference>
<keyword evidence="3" id="KW-0050">Antiport</keyword>
<dbReference type="Pfam" id="PF01699">
    <property type="entry name" value="Na_Ca_ex"/>
    <property type="match status" value="2"/>
</dbReference>
<protein>
    <recommendedName>
        <fullName evidence="9">Sodium/calcium exchanger membrane region domain-containing protein</fullName>
    </recommendedName>
</protein>
<dbReference type="GO" id="GO:0006874">
    <property type="term" value="P:intracellular calcium ion homeostasis"/>
    <property type="evidence" value="ECO:0007669"/>
    <property type="project" value="TreeGrafter"/>
</dbReference>
<evidence type="ECO:0000256" key="4">
    <source>
        <dbReference type="ARBA" id="ARBA00022568"/>
    </source>
</evidence>
<feature type="transmembrane region" description="Helical" evidence="8">
    <location>
        <begin position="446"/>
        <end position="468"/>
    </location>
</feature>
<feature type="transmembrane region" description="Helical" evidence="8">
    <location>
        <begin position="122"/>
        <end position="139"/>
    </location>
</feature>
<feature type="transmembrane region" description="Helical" evidence="8">
    <location>
        <begin position="363"/>
        <end position="388"/>
    </location>
</feature>
<feature type="domain" description="Sodium/calcium exchanger membrane region" evidence="9">
    <location>
        <begin position="26"/>
        <end position="166"/>
    </location>
</feature>
<reference evidence="10" key="2">
    <citation type="submission" date="2023-05" db="EMBL/GenBank/DDBJ databases">
        <authorList>
            <person name="Fouks B."/>
        </authorList>
    </citation>
    <scope>NUCLEOTIDE SEQUENCE</scope>
    <source>
        <strain evidence="10">Stay&amp;Tobe</strain>
        <tissue evidence="10">Testes</tissue>
    </source>
</reference>
<feature type="transmembrane region" description="Helical" evidence="8">
    <location>
        <begin position="394"/>
        <end position="413"/>
    </location>
</feature>
<comment type="caution">
    <text evidence="10">The sequence shown here is derived from an EMBL/GenBank/DDBJ whole genome shotgun (WGS) entry which is preliminary data.</text>
</comment>
<dbReference type="GO" id="GO:0005432">
    <property type="term" value="F:calcium:sodium antiporter activity"/>
    <property type="evidence" value="ECO:0007669"/>
    <property type="project" value="TreeGrafter"/>
</dbReference>
<keyword evidence="11" id="KW-1185">Reference proteome</keyword>
<evidence type="ECO:0000259" key="9">
    <source>
        <dbReference type="Pfam" id="PF01699"/>
    </source>
</evidence>
<accession>A0AAD8AFS5</accession>
<keyword evidence="2" id="KW-0813">Transport</keyword>
<dbReference type="InterPro" id="IPR051359">
    <property type="entry name" value="CaCA_antiporter"/>
</dbReference>
<evidence type="ECO:0000256" key="8">
    <source>
        <dbReference type="SAM" id="Phobius"/>
    </source>
</evidence>
<evidence type="ECO:0000256" key="3">
    <source>
        <dbReference type="ARBA" id="ARBA00022449"/>
    </source>
</evidence>
<feature type="transmembrane region" description="Helical" evidence="8">
    <location>
        <begin position="489"/>
        <end position="510"/>
    </location>
</feature>
<dbReference type="Proteomes" id="UP001233999">
    <property type="component" value="Unassembled WGS sequence"/>
</dbReference>